<dbReference type="EMBL" id="QRGR01000045">
    <property type="protein sequence ID" value="RDV11124.1"/>
    <property type="molecule type" value="Genomic_DNA"/>
</dbReference>
<sequence>MATHTVRCTIKIRAQSSCAGVLTVFLQTSRFNDLNQTYFNSSTVKLDCPTASEPELLRYATSALTSIYREGYRYKMTGIILQNIVPDNQVQLNLLSSPHINRDLKLMRRLDKLRDRFGHKSVRYGVQGLKEE</sequence>
<dbReference type="GO" id="GO:0006281">
    <property type="term" value="P:DNA repair"/>
    <property type="evidence" value="ECO:0007669"/>
    <property type="project" value="InterPro"/>
</dbReference>
<comment type="caution">
    <text evidence="2">The sequence shown here is derived from an EMBL/GenBank/DDBJ whole genome shotgun (WGS) entry which is preliminary data.</text>
</comment>
<gene>
    <name evidence="2" type="ORF">DXT99_25255</name>
</gene>
<organism evidence="2 3">
    <name type="scientific">Pontibacter diazotrophicus</name>
    <dbReference type="NCBI Taxonomy" id="1400979"/>
    <lineage>
        <taxon>Bacteria</taxon>
        <taxon>Pseudomonadati</taxon>
        <taxon>Bacteroidota</taxon>
        <taxon>Cytophagia</taxon>
        <taxon>Cytophagales</taxon>
        <taxon>Hymenobacteraceae</taxon>
        <taxon>Pontibacter</taxon>
    </lineage>
</organism>
<accession>A0A3D8L123</accession>
<feature type="domain" description="DNA polymerase Y-family little finger" evidence="1">
    <location>
        <begin position="3"/>
        <end position="94"/>
    </location>
</feature>
<evidence type="ECO:0000313" key="2">
    <source>
        <dbReference type="EMBL" id="RDV11124.1"/>
    </source>
</evidence>
<dbReference type="Pfam" id="PF11799">
    <property type="entry name" value="IMS_C"/>
    <property type="match status" value="1"/>
</dbReference>
<name>A0A3D8L123_9BACT</name>
<evidence type="ECO:0000313" key="3">
    <source>
        <dbReference type="Proteomes" id="UP000256708"/>
    </source>
</evidence>
<dbReference type="OrthoDB" id="9808813at2"/>
<dbReference type="InterPro" id="IPR017961">
    <property type="entry name" value="DNA_pol_Y-fam_little_finger"/>
</dbReference>
<keyword evidence="3" id="KW-1185">Reference proteome</keyword>
<dbReference type="Proteomes" id="UP000256708">
    <property type="component" value="Unassembled WGS sequence"/>
</dbReference>
<dbReference type="GO" id="GO:0003684">
    <property type="term" value="F:damaged DNA binding"/>
    <property type="evidence" value="ECO:0007669"/>
    <property type="project" value="InterPro"/>
</dbReference>
<reference evidence="3" key="1">
    <citation type="submission" date="2018-08" db="EMBL/GenBank/DDBJ databases">
        <authorList>
            <person name="Liu Z.-W."/>
            <person name="Du Z.-J."/>
        </authorList>
    </citation>
    <scope>NUCLEOTIDE SEQUENCE [LARGE SCALE GENOMIC DNA]</scope>
    <source>
        <strain evidence="3">H4X</strain>
    </source>
</reference>
<dbReference type="AlphaFoldDB" id="A0A3D8L123"/>
<proteinExistence type="predicted"/>
<protein>
    <recommendedName>
        <fullName evidence="1">DNA polymerase Y-family little finger domain-containing protein</fullName>
    </recommendedName>
</protein>
<evidence type="ECO:0000259" key="1">
    <source>
        <dbReference type="Pfam" id="PF11799"/>
    </source>
</evidence>